<dbReference type="PANTHER" id="PTHR11085:SF10">
    <property type="entry name" value="NAD-DEPENDENT PROTEIN DEACYLASE SIRTUIN-5, MITOCHONDRIAL-RELATED"/>
    <property type="match status" value="1"/>
</dbReference>
<keyword evidence="3" id="KW-0520">NAD</keyword>
<feature type="region of interest" description="Disordered" evidence="5">
    <location>
        <begin position="1"/>
        <end position="42"/>
    </location>
</feature>
<name>A0A3D9LCT1_9MICC</name>
<keyword evidence="8" id="KW-1185">Reference proteome</keyword>
<keyword evidence="4" id="KW-0862">Zinc</keyword>
<keyword evidence="2" id="KW-0808">Transferase</keyword>
<dbReference type="AlphaFoldDB" id="A0A3D9LCT1"/>
<dbReference type="SUPFAM" id="SSF52467">
    <property type="entry name" value="DHS-like NAD/FAD-binding domain"/>
    <property type="match status" value="1"/>
</dbReference>
<proteinExistence type="predicted"/>
<evidence type="ECO:0000256" key="4">
    <source>
        <dbReference type="PROSITE-ProRule" id="PRU00236"/>
    </source>
</evidence>
<evidence type="ECO:0000313" key="8">
    <source>
        <dbReference type="Proteomes" id="UP000256727"/>
    </source>
</evidence>
<dbReference type="GO" id="GO:0070403">
    <property type="term" value="F:NAD+ binding"/>
    <property type="evidence" value="ECO:0007669"/>
    <property type="project" value="InterPro"/>
</dbReference>
<evidence type="ECO:0000256" key="5">
    <source>
        <dbReference type="SAM" id="MobiDB-lite"/>
    </source>
</evidence>
<dbReference type="EMBL" id="QREH01000001">
    <property type="protein sequence ID" value="REE04045.1"/>
    <property type="molecule type" value="Genomic_DNA"/>
</dbReference>
<dbReference type="InterPro" id="IPR050134">
    <property type="entry name" value="NAD-dep_sirtuin_deacylases"/>
</dbReference>
<evidence type="ECO:0000256" key="2">
    <source>
        <dbReference type="ARBA" id="ARBA00022679"/>
    </source>
</evidence>
<reference evidence="7 8" key="1">
    <citation type="submission" date="2018-07" db="EMBL/GenBank/DDBJ databases">
        <title>Sequencing the genomes of 1000 actinobacteria strains.</title>
        <authorList>
            <person name="Klenk H.-P."/>
        </authorList>
    </citation>
    <scope>NUCLEOTIDE SEQUENCE [LARGE SCALE GENOMIC DNA]</scope>
    <source>
        <strain evidence="7 8">DSM 14442</strain>
    </source>
</reference>
<dbReference type="Gene3D" id="3.40.50.1220">
    <property type="entry name" value="TPP-binding domain"/>
    <property type="match status" value="1"/>
</dbReference>
<dbReference type="PROSITE" id="PS50305">
    <property type="entry name" value="SIRTUIN"/>
    <property type="match status" value="1"/>
</dbReference>
<dbReference type="InterPro" id="IPR003000">
    <property type="entry name" value="Sirtuin"/>
</dbReference>
<accession>A0A3D9LCT1</accession>
<feature type="domain" description="Deacetylase sirtuin-type" evidence="6">
    <location>
        <begin position="62"/>
        <end position="341"/>
    </location>
</feature>
<sequence>MSTEPPSAEPPRGTPATAETADSVEMTDGFPGTTLLPGHPAANGHRAALRSIARIVEDAAPPQDPAIARAGILDLLREHRPLVITGAGISTDSGIPDYRGPQGSLRRHRPMTYQEFRHDDGARHRYWARSFVGWRQMDAAFPNPAHHILAGWQRAGNLAGVVTQNVDGLHAAAGTPGLVALHGDLDRVSCLNCGALEDRRSFDARLVEANPGYLEAVQVDPLMVNPDGDVTLGQEWVDRFHLVGCLVCGSVELKPDVVYFGESVPAERKAAARQAFERAGSVLAIGTSLAVMSGFKFVLDAEKAGKPVAVLNGGPTRADTKAAFRWRTRLAPALEWLDALL</sequence>
<feature type="binding site" evidence="4">
    <location>
        <position position="193"/>
    </location>
    <ligand>
        <name>Zn(2+)</name>
        <dbReference type="ChEBI" id="CHEBI:29105"/>
    </ligand>
</feature>
<protein>
    <recommendedName>
        <fullName evidence="1">protein acetyllysine N-acetyltransferase</fullName>
        <ecNumber evidence="1">2.3.1.286</ecNumber>
    </recommendedName>
</protein>
<dbReference type="PANTHER" id="PTHR11085">
    <property type="entry name" value="NAD-DEPENDENT PROTEIN DEACYLASE SIRTUIN-5, MITOCHONDRIAL-RELATED"/>
    <property type="match status" value="1"/>
</dbReference>
<feature type="active site" description="Proton acceptor" evidence="4">
    <location>
        <position position="182"/>
    </location>
</feature>
<dbReference type="GO" id="GO:0017136">
    <property type="term" value="F:histone deacetylase activity, NAD-dependent"/>
    <property type="evidence" value="ECO:0007669"/>
    <property type="project" value="TreeGrafter"/>
</dbReference>
<evidence type="ECO:0000259" key="6">
    <source>
        <dbReference type="PROSITE" id="PS50305"/>
    </source>
</evidence>
<dbReference type="InterPro" id="IPR026590">
    <property type="entry name" value="Ssirtuin_cat_dom"/>
</dbReference>
<dbReference type="InterPro" id="IPR026591">
    <property type="entry name" value="Sirtuin_cat_small_dom_sf"/>
</dbReference>
<dbReference type="InterPro" id="IPR029035">
    <property type="entry name" value="DHS-like_NAD/FAD-binding_dom"/>
</dbReference>
<dbReference type="Pfam" id="PF02146">
    <property type="entry name" value="SIR2"/>
    <property type="match status" value="1"/>
</dbReference>
<dbReference type="EC" id="2.3.1.286" evidence="1"/>
<keyword evidence="4" id="KW-0479">Metal-binding</keyword>
<dbReference type="Gene3D" id="3.30.1600.10">
    <property type="entry name" value="SIR2/SIRT2 'Small Domain"/>
    <property type="match status" value="1"/>
</dbReference>
<feature type="binding site" evidence="4">
    <location>
        <position position="245"/>
    </location>
    <ligand>
        <name>Zn(2+)</name>
        <dbReference type="ChEBI" id="CHEBI:29105"/>
    </ligand>
</feature>
<comment type="caution">
    <text evidence="7">The sequence shown here is derived from an EMBL/GenBank/DDBJ whole genome shotgun (WGS) entry which is preliminary data.</text>
</comment>
<dbReference type="GO" id="GO:0046872">
    <property type="term" value="F:metal ion binding"/>
    <property type="evidence" value="ECO:0007669"/>
    <property type="project" value="UniProtKB-KW"/>
</dbReference>
<gene>
    <name evidence="7" type="ORF">C8E99_1870</name>
</gene>
<feature type="binding site" evidence="4">
    <location>
        <position position="248"/>
    </location>
    <ligand>
        <name>Zn(2+)</name>
        <dbReference type="ChEBI" id="CHEBI:29105"/>
    </ligand>
</feature>
<evidence type="ECO:0000313" key="7">
    <source>
        <dbReference type="EMBL" id="REE04045.1"/>
    </source>
</evidence>
<feature type="binding site" evidence="4">
    <location>
        <position position="190"/>
    </location>
    <ligand>
        <name>Zn(2+)</name>
        <dbReference type="ChEBI" id="CHEBI:29105"/>
    </ligand>
</feature>
<evidence type="ECO:0000256" key="3">
    <source>
        <dbReference type="ARBA" id="ARBA00023027"/>
    </source>
</evidence>
<organism evidence="7 8">
    <name type="scientific">Citricoccus muralis</name>
    <dbReference type="NCBI Taxonomy" id="169134"/>
    <lineage>
        <taxon>Bacteria</taxon>
        <taxon>Bacillati</taxon>
        <taxon>Actinomycetota</taxon>
        <taxon>Actinomycetes</taxon>
        <taxon>Micrococcales</taxon>
        <taxon>Micrococcaceae</taxon>
        <taxon>Citricoccus</taxon>
    </lineage>
</organism>
<dbReference type="Proteomes" id="UP000256727">
    <property type="component" value="Unassembled WGS sequence"/>
</dbReference>
<evidence type="ECO:0000256" key="1">
    <source>
        <dbReference type="ARBA" id="ARBA00012928"/>
    </source>
</evidence>